<keyword evidence="1" id="KW-1133">Transmembrane helix</keyword>
<name>A0A0F9YKH3_9BACT</name>
<evidence type="ECO:0000313" key="2">
    <source>
        <dbReference type="EMBL" id="KKP32004.1"/>
    </source>
</evidence>
<gene>
    <name evidence="2" type="ORF">UR21_C0003G0037</name>
</gene>
<dbReference type="EMBL" id="LBOI01000003">
    <property type="protein sequence ID" value="KKP32004.1"/>
    <property type="molecule type" value="Genomic_DNA"/>
</dbReference>
<evidence type="ECO:0000256" key="1">
    <source>
        <dbReference type="SAM" id="Phobius"/>
    </source>
</evidence>
<keyword evidence="1" id="KW-0472">Membrane</keyword>
<organism evidence="2 3">
    <name type="scientific">Candidatus Woesebacteria bacterium GW2011_GWC2_31_9</name>
    <dbReference type="NCBI Taxonomy" id="1618586"/>
    <lineage>
        <taxon>Bacteria</taxon>
        <taxon>Candidatus Woeseibacteriota</taxon>
    </lineage>
</organism>
<accession>A0A0F9YKH3</accession>
<proteinExistence type="predicted"/>
<dbReference type="Proteomes" id="UP000034803">
    <property type="component" value="Unassembled WGS sequence"/>
</dbReference>
<sequence length="356" mass="40650">MMVLVVGLYRRIIKMRKLNLKSKLIILLIIISIASSVYVIFSSKNKVDTSKQQFITPPKIENYFGNNLKITHSLKKENFDNFPKNISYLKQSSLNSFTQVEMDKISKNFGFTISPLEFNDIKNGKIYIWNGDKYSLIIYSKIRKIEVTPAVNPKSMIDNAINKQLSDEDYKNIAINLLSEKLNINKDSLKFSNFAYLKTEDGLENFRKTTKEDAEITQVNLYSSSGTLPIFTTNPQNSQIYVQFTKDGEILNLEASLYSEYKLGEIEYKIKDYKEVIETINDSVLVSLNDSNVNLPDLKSEDIKNITIGKVSLVYLQESLTSEIIQPVFLLEGMASVKGFDKEITASLYLSAYSKK</sequence>
<protein>
    <submittedName>
        <fullName evidence="2">Uncharacterized protein</fullName>
    </submittedName>
</protein>
<keyword evidence="1" id="KW-0812">Transmembrane</keyword>
<evidence type="ECO:0000313" key="3">
    <source>
        <dbReference type="Proteomes" id="UP000034803"/>
    </source>
</evidence>
<dbReference type="AlphaFoldDB" id="A0A0F9YKH3"/>
<feature type="transmembrane region" description="Helical" evidence="1">
    <location>
        <begin position="20"/>
        <end position="41"/>
    </location>
</feature>
<reference evidence="2 3" key="1">
    <citation type="journal article" date="2015" name="Nature">
        <title>rRNA introns, odd ribosomes, and small enigmatic genomes across a large radiation of phyla.</title>
        <authorList>
            <person name="Brown C.T."/>
            <person name="Hug L.A."/>
            <person name="Thomas B.C."/>
            <person name="Sharon I."/>
            <person name="Castelle C.J."/>
            <person name="Singh A."/>
            <person name="Wilkins M.J."/>
            <person name="Williams K.H."/>
            <person name="Banfield J.F."/>
        </authorList>
    </citation>
    <scope>NUCLEOTIDE SEQUENCE [LARGE SCALE GENOMIC DNA]</scope>
</reference>
<comment type="caution">
    <text evidence="2">The sequence shown here is derived from an EMBL/GenBank/DDBJ whole genome shotgun (WGS) entry which is preliminary data.</text>
</comment>